<reference evidence="3 4" key="1">
    <citation type="submission" date="2016-07" db="EMBL/GenBank/DDBJ databases">
        <title>Pervasive Adenine N6-methylation of Active Genes in Fungi.</title>
        <authorList>
            <consortium name="DOE Joint Genome Institute"/>
            <person name="Mondo S.J."/>
            <person name="Dannebaum R.O."/>
            <person name="Kuo R.C."/>
            <person name="Labutti K."/>
            <person name="Haridas S."/>
            <person name="Kuo A."/>
            <person name="Salamov A."/>
            <person name="Ahrendt S.R."/>
            <person name="Lipzen A."/>
            <person name="Sullivan W."/>
            <person name="Andreopoulos W.B."/>
            <person name="Clum A."/>
            <person name="Lindquist E."/>
            <person name="Daum C."/>
            <person name="Ramamoorthy G.K."/>
            <person name="Gryganskyi A."/>
            <person name="Culley D."/>
            <person name="Magnuson J.K."/>
            <person name="James T.Y."/>
            <person name="O'Malley M.A."/>
            <person name="Stajich J.E."/>
            <person name="Spatafora J.W."/>
            <person name="Visel A."/>
            <person name="Grigoriev I.V."/>
        </authorList>
    </citation>
    <scope>NUCLEOTIDE SEQUENCE [LARGE SCALE GENOMIC DNA]</scope>
    <source>
        <strain evidence="3 4">ATCC 12442</strain>
    </source>
</reference>
<dbReference type="CDD" id="cd00130">
    <property type="entry name" value="PAS"/>
    <property type="match status" value="1"/>
</dbReference>
<dbReference type="EMBL" id="MCFD01000013">
    <property type="protein sequence ID" value="ORX67312.1"/>
    <property type="molecule type" value="Genomic_DNA"/>
</dbReference>
<evidence type="ECO:0000313" key="3">
    <source>
        <dbReference type="EMBL" id="ORX67312.1"/>
    </source>
</evidence>
<proteinExistence type="predicted"/>
<evidence type="ECO:0000256" key="1">
    <source>
        <dbReference type="SAM" id="MobiDB-lite"/>
    </source>
</evidence>
<evidence type="ECO:0000313" key="4">
    <source>
        <dbReference type="Proteomes" id="UP000193922"/>
    </source>
</evidence>
<feature type="region of interest" description="Disordered" evidence="1">
    <location>
        <begin position="129"/>
        <end position="150"/>
    </location>
</feature>
<dbReference type="OrthoDB" id="411251at2759"/>
<dbReference type="RefSeq" id="XP_040741234.1">
    <property type="nucleotide sequence ID" value="XM_040891813.1"/>
</dbReference>
<dbReference type="SUPFAM" id="SSF55785">
    <property type="entry name" value="PYP-like sensor domain (PAS domain)"/>
    <property type="match status" value="1"/>
</dbReference>
<dbReference type="InterPro" id="IPR000014">
    <property type="entry name" value="PAS"/>
</dbReference>
<name>A0A1Y1W1F2_9FUNG</name>
<dbReference type="InterPro" id="IPR035965">
    <property type="entry name" value="PAS-like_dom_sf"/>
</dbReference>
<dbReference type="AlphaFoldDB" id="A0A1Y1W1F2"/>
<feature type="compositionally biased region" description="Basic and acidic residues" evidence="1">
    <location>
        <begin position="135"/>
        <end position="146"/>
    </location>
</feature>
<dbReference type="Proteomes" id="UP000193922">
    <property type="component" value="Unassembled WGS sequence"/>
</dbReference>
<keyword evidence="4" id="KW-1185">Reference proteome</keyword>
<evidence type="ECO:0000259" key="2">
    <source>
        <dbReference type="PROSITE" id="PS50112"/>
    </source>
</evidence>
<organism evidence="3 4">
    <name type="scientific">Linderina pennispora</name>
    <dbReference type="NCBI Taxonomy" id="61395"/>
    <lineage>
        <taxon>Eukaryota</taxon>
        <taxon>Fungi</taxon>
        <taxon>Fungi incertae sedis</taxon>
        <taxon>Zoopagomycota</taxon>
        <taxon>Kickxellomycotina</taxon>
        <taxon>Kickxellomycetes</taxon>
        <taxon>Kickxellales</taxon>
        <taxon>Kickxellaceae</taxon>
        <taxon>Linderina</taxon>
    </lineage>
</organism>
<dbReference type="Gene3D" id="3.30.450.20">
    <property type="entry name" value="PAS domain"/>
    <property type="match status" value="1"/>
</dbReference>
<feature type="domain" description="PAS" evidence="2">
    <location>
        <begin position="8"/>
        <end position="41"/>
    </location>
</feature>
<dbReference type="PROSITE" id="PS50112">
    <property type="entry name" value="PAS"/>
    <property type="match status" value="1"/>
</dbReference>
<sequence length="344" mass="37497">MPQSYIVIFERDGNEEILYVSSNCLNGLGYTPQEMVGTSILDYSTDPHAKHYSCQWPADNPEMGVVLLPCTVRNRQGMSIFAHALCINCSGHIFSVITTFPELGNVELGQSILYKLQFEADFEGQSSDSASIKTIDSRSGEGRRTSVGETASGLPEGCGDLVNLDYPVVTNDTLRSAHVHTARSCRAKACFVLTRADTTTETQGPTVVFVTNSISRILGDDTEGHEVINMPFFSLIAPSDITKAAGFLDSLMADLKPQVCVLDMLRNPNSEQPGEPAARDTIKVELLGAISDDGVVLLCQKVRNQRQSQGGADDELGYMSLSEIISSDPDSSDFPEEWNQFMSF</sequence>
<dbReference type="GeneID" id="63808461"/>
<gene>
    <name evidence="3" type="ORF">DL89DRAFT_56681</name>
</gene>
<accession>A0A1Y1W1F2</accession>
<protein>
    <recommendedName>
        <fullName evidence="2">PAS domain-containing protein</fullName>
    </recommendedName>
</protein>
<comment type="caution">
    <text evidence="3">The sequence shown here is derived from an EMBL/GenBank/DDBJ whole genome shotgun (WGS) entry which is preliminary data.</text>
</comment>